<sequence length="450" mass="49738">MKCIGLYRLGLSLMAILPFGSLGASEPAKIPANKTPHVVFISIDDLRPMLGVYGDKVAKTPHLDKLALQGVTFDRAYAQFPICGPSRASVLTGLRPNTVGVTHNYIKFRDKIPDIVTLPQYFIQQGYHAAYVGKIFHHGDKDDNNSWNWPVQHKALKDGTPRPQTYAIAANRQQQVDNRQKMVAKYGEQAKYGLGRGPATEGADVADNQYIDGFNTDLAIETIRQMRSASDKPIFVGFGLHKPHLPWIAPKKYWDMYNVEDIKQASITAPPLNGASMGLHASFELRTFADVPNSEPISAELGVKLKHAYLACVSYIDAQVGRLIESLKQQGMLDNTIFVVWSDHGYHLGEMGIWGKASNYEIATRVPLIFSTPDTRHRAAGQHSNALVELVDIYPTLVELAGLPMPNALEGKSMAQLLTAPGLPWKPAVFSQFPAPALREWGAFPLRLME</sequence>
<evidence type="ECO:0000313" key="10">
    <source>
        <dbReference type="Proteomes" id="UP001247805"/>
    </source>
</evidence>
<evidence type="ECO:0000259" key="8">
    <source>
        <dbReference type="Pfam" id="PF00884"/>
    </source>
</evidence>
<feature type="signal peptide" evidence="7">
    <location>
        <begin position="1"/>
        <end position="24"/>
    </location>
</feature>
<evidence type="ECO:0000256" key="4">
    <source>
        <dbReference type="ARBA" id="ARBA00022729"/>
    </source>
</evidence>
<evidence type="ECO:0000256" key="3">
    <source>
        <dbReference type="ARBA" id="ARBA00022723"/>
    </source>
</evidence>
<evidence type="ECO:0000256" key="2">
    <source>
        <dbReference type="ARBA" id="ARBA00008779"/>
    </source>
</evidence>
<keyword evidence="6" id="KW-0106">Calcium</keyword>
<dbReference type="PANTHER" id="PTHR45953:SF1">
    <property type="entry name" value="IDURONATE 2-SULFATASE"/>
    <property type="match status" value="1"/>
</dbReference>
<dbReference type="CDD" id="cd16030">
    <property type="entry name" value="iduronate-2-sulfatase"/>
    <property type="match status" value="1"/>
</dbReference>
<evidence type="ECO:0000256" key="6">
    <source>
        <dbReference type="ARBA" id="ARBA00022837"/>
    </source>
</evidence>
<dbReference type="Pfam" id="PF00884">
    <property type="entry name" value="Sulfatase"/>
    <property type="match status" value="1"/>
</dbReference>
<keyword evidence="5" id="KW-0378">Hydrolase</keyword>
<dbReference type="InterPro" id="IPR017850">
    <property type="entry name" value="Alkaline_phosphatase_core_sf"/>
</dbReference>
<accession>A0ABU3SUU3</accession>
<keyword evidence="4 7" id="KW-0732">Signal</keyword>
<protein>
    <submittedName>
        <fullName evidence="9">Sulfatase</fullName>
    </submittedName>
</protein>
<dbReference type="SUPFAM" id="SSF53649">
    <property type="entry name" value="Alkaline phosphatase-like"/>
    <property type="match status" value="1"/>
</dbReference>
<dbReference type="EMBL" id="JAWDIO010000002">
    <property type="protein sequence ID" value="MDU0353781.1"/>
    <property type="molecule type" value="Genomic_DNA"/>
</dbReference>
<dbReference type="InterPro" id="IPR035874">
    <property type="entry name" value="IDS"/>
</dbReference>
<proteinExistence type="inferred from homology"/>
<dbReference type="RefSeq" id="WP_316025431.1">
    <property type="nucleotide sequence ID" value="NZ_JAWDIO010000002.1"/>
</dbReference>
<dbReference type="InterPro" id="IPR000917">
    <property type="entry name" value="Sulfatase_N"/>
</dbReference>
<dbReference type="InterPro" id="IPR024607">
    <property type="entry name" value="Sulfatase_CS"/>
</dbReference>
<dbReference type="PANTHER" id="PTHR45953">
    <property type="entry name" value="IDURONATE 2-SULFATASE"/>
    <property type="match status" value="1"/>
</dbReference>
<dbReference type="PROSITE" id="PS00523">
    <property type="entry name" value="SULFATASE_1"/>
    <property type="match status" value="1"/>
</dbReference>
<comment type="similarity">
    <text evidence="2">Belongs to the sulfatase family.</text>
</comment>
<reference evidence="9 10" key="1">
    <citation type="submission" date="2023-10" db="EMBL/GenBank/DDBJ databases">
        <title>Glaciecola aquimarina strain GGW-M5 nov., isolated from a coastal seawater.</title>
        <authorList>
            <person name="Bayburt H."/>
            <person name="Kim J.M."/>
            <person name="Choi B.J."/>
            <person name="Jeon C.O."/>
        </authorList>
    </citation>
    <scope>NUCLEOTIDE SEQUENCE [LARGE SCALE GENOMIC DNA]</scope>
    <source>
        <strain evidence="9 10">KCTC 32108</strain>
    </source>
</reference>
<evidence type="ECO:0000256" key="7">
    <source>
        <dbReference type="SAM" id="SignalP"/>
    </source>
</evidence>
<keyword evidence="10" id="KW-1185">Reference proteome</keyword>
<evidence type="ECO:0000313" key="9">
    <source>
        <dbReference type="EMBL" id="MDU0353781.1"/>
    </source>
</evidence>
<feature type="domain" description="Sulfatase N-terminal" evidence="8">
    <location>
        <begin position="36"/>
        <end position="402"/>
    </location>
</feature>
<comment type="caution">
    <text evidence="9">The sequence shown here is derived from an EMBL/GenBank/DDBJ whole genome shotgun (WGS) entry which is preliminary data.</text>
</comment>
<dbReference type="Gene3D" id="3.40.720.10">
    <property type="entry name" value="Alkaline Phosphatase, subunit A"/>
    <property type="match status" value="1"/>
</dbReference>
<feature type="chain" id="PRO_5045529138" evidence="7">
    <location>
        <begin position="25"/>
        <end position="450"/>
    </location>
</feature>
<keyword evidence="3" id="KW-0479">Metal-binding</keyword>
<organism evidence="9 10">
    <name type="scientific">Paraglaciecola aquimarina</name>
    <dbReference type="NCBI Taxonomy" id="1235557"/>
    <lineage>
        <taxon>Bacteria</taxon>
        <taxon>Pseudomonadati</taxon>
        <taxon>Pseudomonadota</taxon>
        <taxon>Gammaproteobacteria</taxon>
        <taxon>Alteromonadales</taxon>
        <taxon>Alteromonadaceae</taxon>
        <taxon>Paraglaciecola</taxon>
    </lineage>
</organism>
<dbReference type="Proteomes" id="UP001247805">
    <property type="component" value="Unassembled WGS sequence"/>
</dbReference>
<gene>
    <name evidence="9" type="ORF">RS130_07440</name>
</gene>
<evidence type="ECO:0000256" key="5">
    <source>
        <dbReference type="ARBA" id="ARBA00022801"/>
    </source>
</evidence>
<evidence type="ECO:0000256" key="1">
    <source>
        <dbReference type="ARBA" id="ARBA00001913"/>
    </source>
</evidence>
<comment type="cofactor">
    <cofactor evidence="1">
        <name>Ca(2+)</name>
        <dbReference type="ChEBI" id="CHEBI:29108"/>
    </cofactor>
</comment>
<name>A0ABU3SUU3_9ALTE</name>